<dbReference type="SMART" id="SM00708">
    <property type="entry name" value="PhBP"/>
    <property type="match status" value="1"/>
</dbReference>
<evidence type="ECO:0000313" key="6">
    <source>
        <dbReference type="EnsemblMetazoa" id="AALFPA23_006244.P8086"/>
    </source>
</evidence>
<sequence length="152" mass="17497">MVRPYLHCFWILMALNCCWIQPSPVGAAPQKAEEFSRSVGIEMTASQHRECVAETGVSEESIARFNGPEIFEDDEKLKCYMDCMFRKFGATKPDGEVDMIEVYHKVPRELNSVALIVNNKCRDAIQGANLCERAFSHHKCWKQMAPEHYYLF</sequence>
<evidence type="ECO:0000256" key="2">
    <source>
        <dbReference type="ARBA" id="ARBA00008098"/>
    </source>
</evidence>
<evidence type="ECO:0000256" key="1">
    <source>
        <dbReference type="ARBA" id="ARBA00004613"/>
    </source>
</evidence>
<evidence type="ECO:0000256" key="3">
    <source>
        <dbReference type="ARBA" id="ARBA00022525"/>
    </source>
</evidence>
<dbReference type="PANTHER" id="PTHR11857">
    <property type="entry name" value="ODORANT BINDING PROTEIN-RELATED"/>
    <property type="match status" value="1"/>
</dbReference>
<keyword evidence="7" id="KW-1185">Reference proteome</keyword>
<dbReference type="SUPFAM" id="SSF47565">
    <property type="entry name" value="Insect pheromone/odorant-binding proteins"/>
    <property type="match status" value="1"/>
</dbReference>
<proteinExistence type="inferred from homology"/>
<protein>
    <submittedName>
        <fullName evidence="6">Uncharacterized protein</fullName>
    </submittedName>
</protein>
<dbReference type="PANTHER" id="PTHR11857:SF45">
    <property type="entry name" value="GENERAL ODORANT-BINDING PROTEIN 83A-RELATED"/>
    <property type="match status" value="1"/>
</dbReference>
<dbReference type="Proteomes" id="UP000069940">
    <property type="component" value="Unassembled WGS sequence"/>
</dbReference>
<dbReference type="Pfam" id="PF01395">
    <property type="entry name" value="PBP_GOBP"/>
    <property type="match status" value="1"/>
</dbReference>
<dbReference type="InterPro" id="IPR036728">
    <property type="entry name" value="PBP_GOBP_sf"/>
</dbReference>
<accession>A0ABM1Y6K9</accession>
<comment type="subcellular location">
    <subcellularLocation>
        <location evidence="1">Secreted</location>
    </subcellularLocation>
</comment>
<reference evidence="7" key="1">
    <citation type="journal article" date="2015" name="Proc. Natl. Acad. Sci. U.S.A.">
        <title>Genome sequence of the Asian Tiger mosquito, Aedes albopictus, reveals insights into its biology, genetics, and evolution.</title>
        <authorList>
            <person name="Chen X.G."/>
            <person name="Jiang X."/>
            <person name="Gu J."/>
            <person name="Xu M."/>
            <person name="Wu Y."/>
            <person name="Deng Y."/>
            <person name="Zhang C."/>
            <person name="Bonizzoni M."/>
            <person name="Dermauw W."/>
            <person name="Vontas J."/>
            <person name="Armbruster P."/>
            <person name="Huang X."/>
            <person name="Yang Y."/>
            <person name="Zhang H."/>
            <person name="He W."/>
            <person name="Peng H."/>
            <person name="Liu Y."/>
            <person name="Wu K."/>
            <person name="Chen J."/>
            <person name="Lirakis M."/>
            <person name="Topalis P."/>
            <person name="Van Leeuwen T."/>
            <person name="Hall A.B."/>
            <person name="Jiang X."/>
            <person name="Thorpe C."/>
            <person name="Mueller R.L."/>
            <person name="Sun C."/>
            <person name="Waterhouse R.M."/>
            <person name="Yan G."/>
            <person name="Tu Z.J."/>
            <person name="Fang X."/>
            <person name="James A.A."/>
        </authorList>
    </citation>
    <scope>NUCLEOTIDE SEQUENCE [LARGE SCALE GENOMIC DNA]</scope>
    <source>
        <strain evidence="7">Foshan</strain>
    </source>
</reference>
<evidence type="ECO:0000256" key="4">
    <source>
        <dbReference type="ARBA" id="ARBA00022729"/>
    </source>
</evidence>
<dbReference type="InterPro" id="IPR006170">
    <property type="entry name" value="PBP/GOBP"/>
</dbReference>
<dbReference type="EnsemblMetazoa" id="AALFPA23_006244.R8086">
    <property type="protein sequence ID" value="AALFPA23_006244.P8086"/>
    <property type="gene ID" value="AALFPA23_006244"/>
</dbReference>
<comment type="similarity">
    <text evidence="2">Belongs to the PBP/GOBP family.</text>
</comment>
<dbReference type="GeneID" id="115256226"/>
<evidence type="ECO:0000313" key="7">
    <source>
        <dbReference type="Proteomes" id="UP000069940"/>
    </source>
</evidence>
<evidence type="ECO:0000256" key="5">
    <source>
        <dbReference type="SAM" id="SignalP"/>
    </source>
</evidence>
<keyword evidence="3" id="KW-0964">Secreted</keyword>
<dbReference type="CDD" id="cd23992">
    <property type="entry name" value="PBP_GOBP"/>
    <property type="match status" value="1"/>
</dbReference>
<dbReference type="Gene3D" id="1.10.238.20">
    <property type="entry name" value="Pheromone/general odorant binding protein domain"/>
    <property type="match status" value="1"/>
</dbReference>
<feature type="chain" id="PRO_5045079777" evidence="5">
    <location>
        <begin position="21"/>
        <end position="152"/>
    </location>
</feature>
<reference evidence="6" key="2">
    <citation type="submission" date="2025-05" db="UniProtKB">
        <authorList>
            <consortium name="EnsemblMetazoa"/>
        </authorList>
    </citation>
    <scope>IDENTIFICATION</scope>
    <source>
        <strain evidence="6">Foshan</strain>
    </source>
</reference>
<organism evidence="6 7">
    <name type="scientific">Aedes albopictus</name>
    <name type="common">Asian tiger mosquito</name>
    <name type="synonym">Stegomyia albopicta</name>
    <dbReference type="NCBI Taxonomy" id="7160"/>
    <lineage>
        <taxon>Eukaryota</taxon>
        <taxon>Metazoa</taxon>
        <taxon>Ecdysozoa</taxon>
        <taxon>Arthropoda</taxon>
        <taxon>Hexapoda</taxon>
        <taxon>Insecta</taxon>
        <taxon>Pterygota</taxon>
        <taxon>Neoptera</taxon>
        <taxon>Endopterygota</taxon>
        <taxon>Diptera</taxon>
        <taxon>Nematocera</taxon>
        <taxon>Culicoidea</taxon>
        <taxon>Culicidae</taxon>
        <taxon>Culicinae</taxon>
        <taxon>Aedini</taxon>
        <taxon>Aedes</taxon>
        <taxon>Stegomyia</taxon>
    </lineage>
</organism>
<name>A0ABM1Y6K9_AEDAL</name>
<feature type="signal peptide" evidence="5">
    <location>
        <begin position="1"/>
        <end position="20"/>
    </location>
</feature>
<keyword evidence="4 5" id="KW-0732">Signal</keyword>
<dbReference type="RefSeq" id="XP_029710346.1">
    <property type="nucleotide sequence ID" value="XM_029854486.2"/>
</dbReference>
<dbReference type="PRINTS" id="PR00485">
    <property type="entry name" value="MEALWORMBTLB"/>
</dbReference>